<dbReference type="Pfam" id="PF14268">
    <property type="entry name" value="YoaP"/>
    <property type="match status" value="1"/>
</dbReference>
<evidence type="ECO:0000259" key="2">
    <source>
        <dbReference type="Pfam" id="PF14268"/>
    </source>
</evidence>
<dbReference type="InterPro" id="IPR016181">
    <property type="entry name" value="Acyl_CoA_acyltransferase"/>
</dbReference>
<dbReference type="STRING" id="1121457.SAMN02745161_2483"/>
<dbReference type="Pfam" id="PF00583">
    <property type="entry name" value="Acetyltransf_1"/>
    <property type="match status" value="1"/>
</dbReference>
<sequence>MESIVTLTAENIDDEHICCAIADKKCAQGYQAKKDWLATQFPNGYVFKKGDVRGKVFIEYVPAEHAWVPVDAPNYLLINCFWVSGKYKGKGNGKKLFEECMADAKGKDGVIVVTGKTKQPFMSDKRFFKKQGFELLDVAPPYFELWGKRFSEGSPVPAFKESAKTGECSVRDGLAVFYTNACPFTEYYVEDLVRVATARGKNITVTKFTSKEEAQAHCVPYTNYTVFNDGKFVTQRILSEKEFDKVFGT</sequence>
<evidence type="ECO:0000313" key="4">
    <source>
        <dbReference type="Proteomes" id="UP000184694"/>
    </source>
</evidence>
<dbReference type="OrthoDB" id="3172674at2"/>
<feature type="domain" description="YoaP-like" evidence="2">
    <location>
        <begin position="203"/>
        <end position="245"/>
    </location>
</feature>
<dbReference type="Proteomes" id="UP000184694">
    <property type="component" value="Unassembled WGS sequence"/>
</dbReference>
<protein>
    <submittedName>
        <fullName evidence="3">Acetyltransferase (GNAT) family protein</fullName>
    </submittedName>
</protein>
<keyword evidence="3" id="KW-0808">Transferase</keyword>
<dbReference type="InterPro" id="IPR025685">
    <property type="entry name" value="YoaP-like_dom"/>
</dbReference>
<dbReference type="AlphaFoldDB" id="A0A1N6I7G3"/>
<proteinExistence type="predicted"/>
<name>A0A1N6I7G3_9BACT</name>
<dbReference type="GO" id="GO:0016747">
    <property type="term" value="F:acyltransferase activity, transferring groups other than amino-acyl groups"/>
    <property type="evidence" value="ECO:0007669"/>
    <property type="project" value="InterPro"/>
</dbReference>
<gene>
    <name evidence="3" type="ORF">SAMN02745161_2483</name>
</gene>
<evidence type="ECO:0000313" key="3">
    <source>
        <dbReference type="EMBL" id="SIO27953.1"/>
    </source>
</evidence>
<dbReference type="InterPro" id="IPR000182">
    <property type="entry name" value="GNAT_dom"/>
</dbReference>
<evidence type="ECO:0000259" key="1">
    <source>
        <dbReference type="Pfam" id="PF00583"/>
    </source>
</evidence>
<accession>A0A1N6I7G3</accession>
<reference evidence="4" key="1">
    <citation type="submission" date="2016-11" db="EMBL/GenBank/DDBJ databases">
        <authorList>
            <person name="Varghese N."/>
            <person name="Submissions S."/>
        </authorList>
    </citation>
    <scope>NUCLEOTIDE SEQUENCE [LARGE SCALE GENOMIC DNA]</scope>
    <source>
        <strain evidence="4">DSM 17456</strain>
    </source>
</reference>
<dbReference type="RefSeq" id="WP_074217257.1">
    <property type="nucleotide sequence ID" value="NZ_FSRG01000006.1"/>
</dbReference>
<keyword evidence="4" id="KW-1185">Reference proteome</keyword>
<dbReference type="EMBL" id="FSRG01000006">
    <property type="protein sequence ID" value="SIO27953.1"/>
    <property type="molecule type" value="Genomic_DNA"/>
</dbReference>
<organism evidence="3 4">
    <name type="scientific">Halodesulfovibrio marinisediminis DSM 17456</name>
    <dbReference type="NCBI Taxonomy" id="1121457"/>
    <lineage>
        <taxon>Bacteria</taxon>
        <taxon>Pseudomonadati</taxon>
        <taxon>Thermodesulfobacteriota</taxon>
        <taxon>Desulfovibrionia</taxon>
        <taxon>Desulfovibrionales</taxon>
        <taxon>Desulfovibrionaceae</taxon>
        <taxon>Halodesulfovibrio</taxon>
    </lineage>
</organism>
<dbReference type="SUPFAM" id="SSF55729">
    <property type="entry name" value="Acyl-CoA N-acyltransferases (Nat)"/>
    <property type="match status" value="1"/>
</dbReference>
<dbReference type="Gene3D" id="3.40.630.30">
    <property type="match status" value="1"/>
</dbReference>
<feature type="domain" description="N-acetyltransferase" evidence="1">
    <location>
        <begin position="33"/>
        <end position="133"/>
    </location>
</feature>